<dbReference type="InterPro" id="IPR001173">
    <property type="entry name" value="Glyco_trans_2-like"/>
</dbReference>
<evidence type="ECO:0000256" key="5">
    <source>
        <dbReference type="ARBA" id="ARBA00022475"/>
    </source>
</evidence>
<gene>
    <name evidence="14" type="ORF">BC777_3803</name>
</gene>
<evidence type="ECO:0000256" key="2">
    <source>
        <dbReference type="ARBA" id="ARBA00005001"/>
    </source>
</evidence>
<dbReference type="SUPFAM" id="SSF53448">
    <property type="entry name" value="Nucleotide-diphospho-sugar transferases"/>
    <property type="match status" value="1"/>
</dbReference>
<evidence type="ECO:0000313" key="14">
    <source>
        <dbReference type="EMBL" id="PJI84262.1"/>
    </source>
</evidence>
<protein>
    <recommendedName>
        <fullName evidence="4">Glucans biosynthesis glucosyltransferase H</fullName>
    </recommendedName>
</protein>
<dbReference type="GO" id="GO:0016758">
    <property type="term" value="F:hexosyltransferase activity"/>
    <property type="evidence" value="ECO:0007669"/>
    <property type="project" value="TreeGrafter"/>
</dbReference>
<keyword evidence="9 12" id="KW-0812">Transmembrane</keyword>
<keyword evidence="6" id="KW-0997">Cell inner membrane</keyword>
<accession>A0A2M8W015</accession>
<keyword evidence="10 12" id="KW-1133">Transmembrane helix</keyword>
<comment type="subcellular location">
    <subcellularLocation>
        <location evidence="1">Cell inner membrane</location>
        <topology evidence="1">Multi-pass membrane protein</topology>
    </subcellularLocation>
</comment>
<evidence type="ECO:0000256" key="10">
    <source>
        <dbReference type="ARBA" id="ARBA00022989"/>
    </source>
</evidence>
<feature type="transmembrane region" description="Helical" evidence="12">
    <location>
        <begin position="45"/>
        <end position="65"/>
    </location>
</feature>
<dbReference type="GO" id="GO:0005886">
    <property type="term" value="C:plasma membrane"/>
    <property type="evidence" value="ECO:0007669"/>
    <property type="project" value="UniProtKB-SubCell"/>
</dbReference>
<dbReference type="Proteomes" id="UP000228531">
    <property type="component" value="Unassembled WGS sequence"/>
</dbReference>
<comment type="similarity">
    <text evidence="3">Belongs to the glycosyltransferase 2 family. OpgH subfamily.</text>
</comment>
<dbReference type="InterPro" id="IPR050321">
    <property type="entry name" value="Glycosyltr_2/OpgH_subfam"/>
</dbReference>
<feature type="transmembrane region" description="Helical" evidence="12">
    <location>
        <begin position="546"/>
        <end position="570"/>
    </location>
</feature>
<keyword evidence="11 12" id="KW-0472">Membrane</keyword>
<keyword evidence="8 14" id="KW-0808">Transferase</keyword>
<dbReference type="EMBL" id="PGTY01000005">
    <property type="protein sequence ID" value="PJI84262.1"/>
    <property type="molecule type" value="Genomic_DNA"/>
</dbReference>
<dbReference type="Gene3D" id="3.90.550.10">
    <property type="entry name" value="Spore Coat Polysaccharide Biosynthesis Protein SpsA, Chain A"/>
    <property type="match status" value="1"/>
</dbReference>
<evidence type="ECO:0000256" key="3">
    <source>
        <dbReference type="ARBA" id="ARBA00009337"/>
    </source>
</evidence>
<evidence type="ECO:0000256" key="1">
    <source>
        <dbReference type="ARBA" id="ARBA00004429"/>
    </source>
</evidence>
<evidence type="ECO:0000259" key="13">
    <source>
        <dbReference type="Pfam" id="PF13632"/>
    </source>
</evidence>
<dbReference type="InterPro" id="IPR029044">
    <property type="entry name" value="Nucleotide-diphossugar_trans"/>
</dbReference>
<organism evidence="14 15">
    <name type="scientific">Yoonia maricola</name>
    <dbReference type="NCBI Taxonomy" id="420999"/>
    <lineage>
        <taxon>Bacteria</taxon>
        <taxon>Pseudomonadati</taxon>
        <taxon>Pseudomonadota</taxon>
        <taxon>Alphaproteobacteria</taxon>
        <taxon>Rhodobacterales</taxon>
        <taxon>Paracoccaceae</taxon>
        <taxon>Yoonia</taxon>
    </lineage>
</organism>
<keyword evidence="7" id="KW-0328">Glycosyltransferase</keyword>
<dbReference type="RefSeq" id="WP_245834495.1">
    <property type="nucleotide sequence ID" value="NZ_PGTY01000005.1"/>
</dbReference>
<feature type="transmembrane region" description="Helical" evidence="12">
    <location>
        <begin position="77"/>
        <end position="105"/>
    </location>
</feature>
<proteinExistence type="inferred from homology"/>
<feature type="transmembrane region" description="Helical" evidence="12">
    <location>
        <begin position="478"/>
        <end position="498"/>
    </location>
</feature>
<feature type="transmembrane region" description="Helical" evidence="12">
    <location>
        <begin position="391"/>
        <end position="417"/>
    </location>
</feature>
<feature type="domain" description="Glycosyltransferase 2-like" evidence="13">
    <location>
        <begin position="220"/>
        <end position="415"/>
    </location>
</feature>
<dbReference type="PANTHER" id="PTHR43867:SF5">
    <property type="entry name" value="GLUCANS BIOSYNTHESIS GLUCOSYLTRANSFERASE H"/>
    <property type="match status" value="1"/>
</dbReference>
<reference evidence="14 15" key="1">
    <citation type="submission" date="2017-11" db="EMBL/GenBank/DDBJ databases">
        <title>Genomic Encyclopedia of Archaeal and Bacterial Type Strains, Phase II (KMG-II): From Individual Species to Whole Genera.</title>
        <authorList>
            <person name="Goeker M."/>
        </authorList>
    </citation>
    <scope>NUCLEOTIDE SEQUENCE [LARGE SCALE GENOMIC DNA]</scope>
    <source>
        <strain evidence="14 15">DSM 29128</strain>
    </source>
</reference>
<dbReference type="Pfam" id="PF13632">
    <property type="entry name" value="Glyco_trans_2_3"/>
    <property type="match status" value="1"/>
</dbReference>
<name>A0A2M8W015_9RHOB</name>
<dbReference type="AlphaFoldDB" id="A0A2M8W015"/>
<sequence length="631" mass="70373">MTQTPFFAMPPQSPLTMAEQDFARLPSPQTTPPEMTRKDRLWRTAAFAPALLMTLMLTFAIADWLSRGGLNVLEILVVALVAMTFVWVSLSVSTVVLGVANRVFYPCFSRHSSRRGAAQDIALLMPIYNEVPWEVFGNASAMLKELAQGQCKDRYTLFVLSDTTDPAIAEQERKAFMTLQAEAVPGFDVYYRRRAQNTDKKTGNLTDWIQNWGARYEAMLVLDADSLMSGAAIRQLAHELSADPEAGLIQSFPHLIGAETLFGRMQQFSNAVYGWLLAEGLAVWSQSEGNYWGHNAIIRTRAFADSARLPYMRGTRGRRDLILSHDFVEAGMLRRAGWAVRFLPRAGGSFEETPQTLIDYALRDRRWCQGNLQHLRILNARGFHPISRFHLLQGAVAFLLSPAWFIVILIWSAIWAIPEETVSYFSSANPLQPVWPTAEPIDGLVVLTFIYTMLLMPKIIGTFALGVRGRTRTDYGGWPTLAGTALIEVLLSILYAPVMMVQQTIAVIYALCGWSRAWVPQNRSRTGYSWAEVFRFHIVETVTGTAMVAGIVLGGVSLWLAPIAFSLVLAAPLSKLSGMRVSDLAYRVLRLDSPQNLREPRVVRRARDERARLKAMVLGADHGDVSAIAAE</sequence>
<evidence type="ECO:0000313" key="15">
    <source>
        <dbReference type="Proteomes" id="UP000228531"/>
    </source>
</evidence>
<keyword evidence="15" id="KW-1185">Reference proteome</keyword>
<evidence type="ECO:0000256" key="4">
    <source>
        <dbReference type="ARBA" id="ARBA00020585"/>
    </source>
</evidence>
<evidence type="ECO:0000256" key="11">
    <source>
        <dbReference type="ARBA" id="ARBA00023136"/>
    </source>
</evidence>
<evidence type="ECO:0000256" key="6">
    <source>
        <dbReference type="ARBA" id="ARBA00022519"/>
    </source>
</evidence>
<dbReference type="PANTHER" id="PTHR43867">
    <property type="entry name" value="CELLULOSE SYNTHASE CATALYTIC SUBUNIT A [UDP-FORMING]"/>
    <property type="match status" value="1"/>
</dbReference>
<evidence type="ECO:0000256" key="8">
    <source>
        <dbReference type="ARBA" id="ARBA00022679"/>
    </source>
</evidence>
<comment type="pathway">
    <text evidence="2">Glycan metabolism; osmoregulated periplasmic glucan (OPG) biosynthesis.</text>
</comment>
<dbReference type="NCBIfam" id="NF003958">
    <property type="entry name" value="PRK05454.2-1"/>
    <property type="match status" value="1"/>
</dbReference>
<comment type="caution">
    <text evidence="14">The sequence shown here is derived from an EMBL/GenBank/DDBJ whole genome shotgun (WGS) entry which is preliminary data.</text>
</comment>
<feature type="transmembrane region" description="Helical" evidence="12">
    <location>
        <begin position="444"/>
        <end position="466"/>
    </location>
</feature>
<keyword evidence="5" id="KW-1003">Cell membrane</keyword>
<evidence type="ECO:0000256" key="12">
    <source>
        <dbReference type="SAM" id="Phobius"/>
    </source>
</evidence>
<dbReference type="NCBIfam" id="NF003962">
    <property type="entry name" value="PRK05454.2-5"/>
    <property type="match status" value="1"/>
</dbReference>
<evidence type="ECO:0000256" key="7">
    <source>
        <dbReference type="ARBA" id="ARBA00022676"/>
    </source>
</evidence>
<evidence type="ECO:0000256" key="9">
    <source>
        <dbReference type="ARBA" id="ARBA00022692"/>
    </source>
</evidence>